<organism evidence="1 2">
    <name type="scientific">Tepidiphilus thermophilus</name>
    <dbReference type="NCBI Taxonomy" id="876478"/>
    <lineage>
        <taxon>Bacteria</taxon>
        <taxon>Pseudomonadati</taxon>
        <taxon>Pseudomonadota</taxon>
        <taxon>Hydrogenophilia</taxon>
        <taxon>Hydrogenophilales</taxon>
        <taxon>Hydrogenophilaceae</taxon>
        <taxon>Tepidiphilus</taxon>
    </lineage>
</organism>
<dbReference type="AlphaFoldDB" id="A0A0K6IVB3"/>
<dbReference type="RefSeq" id="WP_055423367.1">
    <property type="nucleotide sequence ID" value="NZ_CYHH01000004.1"/>
</dbReference>
<dbReference type="InterPro" id="IPR021074">
    <property type="entry name" value="Formate_DH_dsu"/>
</dbReference>
<dbReference type="Pfam" id="PF11390">
    <property type="entry name" value="FdsD"/>
    <property type="match status" value="1"/>
</dbReference>
<reference evidence="2" key="1">
    <citation type="submission" date="2015-08" db="EMBL/GenBank/DDBJ databases">
        <authorList>
            <person name="Babu N.S."/>
            <person name="Beckwith C.J."/>
            <person name="Beseler K.G."/>
            <person name="Brison A."/>
            <person name="Carone J.V."/>
            <person name="Caskin T.P."/>
            <person name="Diamond M."/>
            <person name="Durham M.E."/>
            <person name="Foxe J.M."/>
            <person name="Go M."/>
            <person name="Henderson B.A."/>
            <person name="Jones I.B."/>
            <person name="McGettigan J.A."/>
            <person name="Micheletti S.J."/>
            <person name="Nasrallah M.E."/>
            <person name="Ortiz D."/>
            <person name="Piller C.R."/>
            <person name="Privatt S.R."/>
            <person name="Schneider S.L."/>
            <person name="Sharp S."/>
            <person name="Smith T.C."/>
            <person name="Stanton J.D."/>
            <person name="Ullery H.E."/>
            <person name="Wilson R.J."/>
            <person name="Serrano M.G."/>
            <person name="Buck G."/>
            <person name="Lee V."/>
            <person name="Wang Y."/>
            <person name="Carvalho R."/>
            <person name="Voegtly L."/>
            <person name="Shi R."/>
            <person name="Duckworth R."/>
            <person name="Johnson A."/>
            <person name="Loviza R."/>
            <person name="Walstead R."/>
            <person name="Shah Z."/>
            <person name="Kiflezghi M."/>
            <person name="Wade K."/>
            <person name="Ball S.L."/>
            <person name="Bradley K.W."/>
            <person name="Asai D.J."/>
            <person name="Bowman C.A."/>
            <person name="Russell D.A."/>
            <person name="Pope W.H."/>
            <person name="Jacobs-Sera D."/>
            <person name="Hendrix R.W."/>
            <person name="Hatfull G.F."/>
        </authorList>
    </citation>
    <scope>NUCLEOTIDE SEQUENCE [LARGE SCALE GENOMIC DNA]</scope>
    <source>
        <strain evidence="2">JCM 19170</strain>
    </source>
</reference>
<dbReference type="OrthoDB" id="7409377at2"/>
<evidence type="ECO:0000313" key="2">
    <source>
        <dbReference type="Proteomes" id="UP000182108"/>
    </source>
</evidence>
<sequence length="85" mass="9550">MNPAENLRSEAVAVPSAAYRARLLAMLERVCANCRAEPDPVATVLEHLRRFWHPWLRQALTALDAQERAQASETARQVLERLDAG</sequence>
<gene>
    <name evidence="1" type="ORF">Ga0061068_104181</name>
</gene>
<dbReference type="EMBL" id="CYHH01000004">
    <property type="protein sequence ID" value="CUB07056.1"/>
    <property type="molecule type" value="Genomic_DNA"/>
</dbReference>
<evidence type="ECO:0000313" key="1">
    <source>
        <dbReference type="EMBL" id="CUB07056.1"/>
    </source>
</evidence>
<dbReference type="Proteomes" id="UP000182108">
    <property type="component" value="Unassembled WGS sequence"/>
</dbReference>
<keyword evidence="2" id="KW-1185">Reference proteome</keyword>
<proteinExistence type="predicted"/>
<accession>A0A0K6IVB3</accession>
<protein>
    <submittedName>
        <fullName evidence="1">NADH-dependant formate dehydrogenase delta subunit FdsD</fullName>
    </submittedName>
</protein>
<name>A0A0K6IVB3_9PROT</name>